<feature type="region of interest" description="Disordered" evidence="1">
    <location>
        <begin position="1"/>
        <end position="38"/>
    </location>
</feature>
<dbReference type="AlphaFoldDB" id="A0AAE0YDE5"/>
<comment type="caution">
    <text evidence="2">The sequence shown here is derived from an EMBL/GenBank/DDBJ whole genome shotgun (WGS) entry which is preliminary data.</text>
</comment>
<evidence type="ECO:0000313" key="2">
    <source>
        <dbReference type="EMBL" id="KAK3740774.1"/>
    </source>
</evidence>
<evidence type="ECO:0000256" key="1">
    <source>
        <dbReference type="SAM" id="MobiDB-lite"/>
    </source>
</evidence>
<sequence length="303" mass="33657">MNGFLHHSNSNTPVSVPQVSTTTELTPGFSRKSAPPGPLTFRHCGGTHREEQCSGFDFSTLIGGATQRLPQTLTIRLQEKTVLEHHRQAPPTGKVLTAVCVNVVSISDLAFVVRSEELLAETYRPPLRVKSRRYFGTRIDAYRPRDVFVLVARLSPLADFLVRRIRVLSLAAPSGGGLCSHQISTSRDGPGRLYSHRLRDRFYDHVADVELRDSINLAEISSKILFCVFDSLDNRVAEGAGRRSVQRNCDQHGVGECDKRVGLEDTGKKYLRKGKGGERWGQDREGWAHGWLCWARGVGLDPG</sequence>
<keyword evidence="3" id="KW-1185">Reference proteome</keyword>
<feature type="compositionally biased region" description="Low complexity" evidence="1">
    <location>
        <begin position="8"/>
        <end position="23"/>
    </location>
</feature>
<name>A0AAE0YDE5_9GAST</name>
<protein>
    <submittedName>
        <fullName evidence="2">Uncharacterized protein</fullName>
    </submittedName>
</protein>
<reference evidence="2" key="1">
    <citation type="journal article" date="2023" name="G3 (Bethesda)">
        <title>A reference genome for the long-term kleptoplast-retaining sea slug Elysia crispata morphotype clarki.</title>
        <authorList>
            <person name="Eastman K.E."/>
            <person name="Pendleton A.L."/>
            <person name="Shaikh M.A."/>
            <person name="Suttiyut T."/>
            <person name="Ogas R."/>
            <person name="Tomko P."/>
            <person name="Gavelis G."/>
            <person name="Widhalm J.R."/>
            <person name="Wisecaver J.H."/>
        </authorList>
    </citation>
    <scope>NUCLEOTIDE SEQUENCE</scope>
    <source>
        <strain evidence="2">ECLA1</strain>
    </source>
</reference>
<dbReference type="Proteomes" id="UP001283361">
    <property type="component" value="Unassembled WGS sequence"/>
</dbReference>
<accession>A0AAE0YDE5</accession>
<organism evidence="2 3">
    <name type="scientific">Elysia crispata</name>
    <name type="common">lettuce slug</name>
    <dbReference type="NCBI Taxonomy" id="231223"/>
    <lineage>
        <taxon>Eukaryota</taxon>
        <taxon>Metazoa</taxon>
        <taxon>Spiralia</taxon>
        <taxon>Lophotrochozoa</taxon>
        <taxon>Mollusca</taxon>
        <taxon>Gastropoda</taxon>
        <taxon>Heterobranchia</taxon>
        <taxon>Euthyneura</taxon>
        <taxon>Panpulmonata</taxon>
        <taxon>Sacoglossa</taxon>
        <taxon>Placobranchoidea</taxon>
        <taxon>Plakobranchidae</taxon>
        <taxon>Elysia</taxon>
    </lineage>
</organism>
<dbReference type="EMBL" id="JAWDGP010006461">
    <property type="protein sequence ID" value="KAK3740774.1"/>
    <property type="molecule type" value="Genomic_DNA"/>
</dbReference>
<proteinExistence type="predicted"/>
<gene>
    <name evidence="2" type="ORF">RRG08_005103</name>
</gene>
<evidence type="ECO:0000313" key="3">
    <source>
        <dbReference type="Proteomes" id="UP001283361"/>
    </source>
</evidence>